<dbReference type="AlphaFoldDB" id="A0A2M4CEY6"/>
<accession>A0A2M4CEY6</accession>
<name>A0A2M4CEY6_9DIPT</name>
<feature type="chain" id="PRO_5014740265" evidence="1">
    <location>
        <begin position="20"/>
        <end position="68"/>
    </location>
</feature>
<evidence type="ECO:0000256" key="1">
    <source>
        <dbReference type="SAM" id="SignalP"/>
    </source>
</evidence>
<proteinExistence type="predicted"/>
<keyword evidence="1" id="KW-0732">Signal</keyword>
<feature type="signal peptide" evidence="1">
    <location>
        <begin position="1"/>
        <end position="19"/>
    </location>
</feature>
<evidence type="ECO:0000313" key="2">
    <source>
        <dbReference type="EMBL" id="MBW63897.1"/>
    </source>
</evidence>
<sequence>MVWMRVYVCVFPLMGSTSTNAPGVSDTGEELGVCGIRTAVPPYVAPKKPIRKHRKRMSFDVLADFFSQ</sequence>
<dbReference type="EMBL" id="GGFJ01014756">
    <property type="protein sequence ID" value="MBW63897.1"/>
    <property type="molecule type" value="Transcribed_RNA"/>
</dbReference>
<reference evidence="2" key="1">
    <citation type="submission" date="2018-01" db="EMBL/GenBank/DDBJ databases">
        <title>An insight into the sialome of Amazonian anophelines.</title>
        <authorList>
            <person name="Ribeiro J.M."/>
            <person name="Scarpassa V."/>
            <person name="Calvo E."/>
        </authorList>
    </citation>
    <scope>NUCLEOTIDE SEQUENCE</scope>
    <source>
        <tissue evidence="2">Salivary glands</tissue>
    </source>
</reference>
<protein>
    <submittedName>
        <fullName evidence="2">Putative secreted protein</fullName>
    </submittedName>
</protein>
<organism evidence="2">
    <name type="scientific">Anopheles marajoara</name>
    <dbReference type="NCBI Taxonomy" id="58244"/>
    <lineage>
        <taxon>Eukaryota</taxon>
        <taxon>Metazoa</taxon>
        <taxon>Ecdysozoa</taxon>
        <taxon>Arthropoda</taxon>
        <taxon>Hexapoda</taxon>
        <taxon>Insecta</taxon>
        <taxon>Pterygota</taxon>
        <taxon>Neoptera</taxon>
        <taxon>Endopterygota</taxon>
        <taxon>Diptera</taxon>
        <taxon>Nematocera</taxon>
        <taxon>Culicoidea</taxon>
        <taxon>Culicidae</taxon>
        <taxon>Anophelinae</taxon>
        <taxon>Anopheles</taxon>
    </lineage>
</organism>